<comment type="caution">
    <text evidence="2">The sequence shown here is derived from an EMBL/GenBank/DDBJ whole genome shotgun (WGS) entry which is preliminary data.</text>
</comment>
<evidence type="ECO:0000313" key="3">
    <source>
        <dbReference type="Proteomes" id="UP000324748"/>
    </source>
</evidence>
<proteinExistence type="predicted"/>
<evidence type="ECO:0000256" key="1">
    <source>
        <dbReference type="SAM" id="SignalP"/>
    </source>
</evidence>
<feature type="signal peptide" evidence="1">
    <location>
        <begin position="1"/>
        <end position="18"/>
    </location>
</feature>
<name>A0A5B0QHS3_PUCGR</name>
<gene>
    <name evidence="2" type="ORF">PGT21_001826</name>
</gene>
<accession>A0A5B0QHS3</accession>
<dbReference type="Proteomes" id="UP000324748">
    <property type="component" value="Unassembled WGS sequence"/>
</dbReference>
<feature type="chain" id="PRO_5022989448" evidence="1">
    <location>
        <begin position="19"/>
        <end position="257"/>
    </location>
</feature>
<protein>
    <submittedName>
        <fullName evidence="2">Uncharacterized protein</fullName>
    </submittedName>
</protein>
<organism evidence="2 3">
    <name type="scientific">Puccinia graminis f. sp. tritici</name>
    <dbReference type="NCBI Taxonomy" id="56615"/>
    <lineage>
        <taxon>Eukaryota</taxon>
        <taxon>Fungi</taxon>
        <taxon>Dikarya</taxon>
        <taxon>Basidiomycota</taxon>
        <taxon>Pucciniomycotina</taxon>
        <taxon>Pucciniomycetes</taxon>
        <taxon>Pucciniales</taxon>
        <taxon>Pucciniaceae</taxon>
        <taxon>Puccinia</taxon>
    </lineage>
</organism>
<evidence type="ECO:0000313" key="2">
    <source>
        <dbReference type="EMBL" id="KAA1112553.1"/>
    </source>
</evidence>
<reference evidence="2 3" key="1">
    <citation type="submission" date="2019-05" db="EMBL/GenBank/DDBJ databases">
        <title>Emergence of the Ug99 lineage of the wheat stem rust pathogen through somatic hybridization.</title>
        <authorList>
            <person name="Li F."/>
            <person name="Upadhyaya N.M."/>
            <person name="Sperschneider J."/>
            <person name="Matny O."/>
            <person name="Nguyen-Phuc H."/>
            <person name="Mago R."/>
            <person name="Raley C."/>
            <person name="Miller M.E."/>
            <person name="Silverstein K.A.T."/>
            <person name="Henningsen E."/>
            <person name="Hirsch C.D."/>
            <person name="Visser B."/>
            <person name="Pretorius Z.A."/>
            <person name="Steffenson B.J."/>
            <person name="Schwessinger B."/>
            <person name="Dodds P.N."/>
            <person name="Figueroa M."/>
        </authorList>
    </citation>
    <scope>NUCLEOTIDE SEQUENCE [LARGE SCALE GENOMIC DNA]</scope>
    <source>
        <strain evidence="2">21-0</strain>
    </source>
</reference>
<keyword evidence="1" id="KW-0732">Signal</keyword>
<dbReference type="AlphaFoldDB" id="A0A5B0QHS3"/>
<keyword evidence="3" id="KW-1185">Reference proteome</keyword>
<dbReference type="EMBL" id="VSWC01000015">
    <property type="protein sequence ID" value="KAA1112553.1"/>
    <property type="molecule type" value="Genomic_DNA"/>
</dbReference>
<sequence>MLLLHTICLLALIGKTICVNKPREIYGNEDTWEAIVTGRREATKMLGYDKVVPDDQELGRKITGNRSSIFKYEGSVDLGRSTEDSQEKTSKKIMKPLIKLELDEGIPLEDKSIEEIENSIIHILNGVDKILESCFSHTNKVDAEKSSPDPNKHKIFEEEFSKVLEIVEEVWVILKTPITSNPGYSFSNDSKIESLYKVGFLLNDTLVRVLLTGEKNKMISDQFLHRRKSFYRGYPWTFEVCKIRSDHICFRSGPDQD</sequence>